<accession>A0A0A9DUR9</accession>
<protein>
    <submittedName>
        <fullName evidence="2">Uncharacterized protein</fullName>
    </submittedName>
</protein>
<evidence type="ECO:0000313" key="2">
    <source>
        <dbReference type="EMBL" id="JAD92314.1"/>
    </source>
</evidence>
<organism evidence="2">
    <name type="scientific">Arundo donax</name>
    <name type="common">Giant reed</name>
    <name type="synonym">Donax arundinaceus</name>
    <dbReference type="NCBI Taxonomy" id="35708"/>
    <lineage>
        <taxon>Eukaryota</taxon>
        <taxon>Viridiplantae</taxon>
        <taxon>Streptophyta</taxon>
        <taxon>Embryophyta</taxon>
        <taxon>Tracheophyta</taxon>
        <taxon>Spermatophyta</taxon>
        <taxon>Magnoliopsida</taxon>
        <taxon>Liliopsida</taxon>
        <taxon>Poales</taxon>
        <taxon>Poaceae</taxon>
        <taxon>PACMAD clade</taxon>
        <taxon>Arundinoideae</taxon>
        <taxon>Arundineae</taxon>
        <taxon>Arundo</taxon>
    </lineage>
</organism>
<feature type="region of interest" description="Disordered" evidence="1">
    <location>
        <begin position="1"/>
        <end position="22"/>
    </location>
</feature>
<sequence length="22" mass="2396">MTFDIDRATVEAPKGSECQSPL</sequence>
<name>A0A0A9DUR9_ARUDO</name>
<reference evidence="2" key="1">
    <citation type="submission" date="2014-09" db="EMBL/GenBank/DDBJ databases">
        <authorList>
            <person name="Magalhaes I.L.F."/>
            <person name="Oliveira U."/>
            <person name="Santos F.R."/>
            <person name="Vidigal T.H.D.A."/>
            <person name="Brescovit A.D."/>
            <person name="Santos A.J."/>
        </authorList>
    </citation>
    <scope>NUCLEOTIDE SEQUENCE</scope>
    <source>
        <tissue evidence="2">Shoot tissue taken approximately 20 cm above the soil surface</tissue>
    </source>
</reference>
<reference evidence="2" key="2">
    <citation type="journal article" date="2015" name="Data Brief">
        <title>Shoot transcriptome of the giant reed, Arundo donax.</title>
        <authorList>
            <person name="Barrero R.A."/>
            <person name="Guerrero F.D."/>
            <person name="Moolhuijzen P."/>
            <person name="Goolsby J.A."/>
            <person name="Tidwell J."/>
            <person name="Bellgard S.E."/>
            <person name="Bellgard M.I."/>
        </authorList>
    </citation>
    <scope>NUCLEOTIDE SEQUENCE</scope>
    <source>
        <tissue evidence="2">Shoot tissue taken approximately 20 cm above the soil surface</tissue>
    </source>
</reference>
<evidence type="ECO:0000256" key="1">
    <source>
        <dbReference type="SAM" id="MobiDB-lite"/>
    </source>
</evidence>
<proteinExistence type="predicted"/>
<dbReference type="EMBL" id="GBRH01205581">
    <property type="protein sequence ID" value="JAD92314.1"/>
    <property type="molecule type" value="Transcribed_RNA"/>
</dbReference>
<dbReference type="AlphaFoldDB" id="A0A0A9DUR9"/>